<dbReference type="InterPro" id="IPR052425">
    <property type="entry name" value="Uncharacterized_MFS-type"/>
</dbReference>
<feature type="transmembrane region" description="Helical" evidence="6">
    <location>
        <begin position="237"/>
        <end position="263"/>
    </location>
</feature>
<reference evidence="8 9" key="1">
    <citation type="submission" date="2019-09" db="EMBL/GenBank/DDBJ databases">
        <title>Nocardioides panacisoli sp. nov., isolated from the soil of a ginseng field.</title>
        <authorList>
            <person name="Cho C."/>
        </authorList>
    </citation>
    <scope>NUCLEOTIDE SEQUENCE [LARGE SCALE GENOMIC DNA]</scope>
    <source>
        <strain evidence="8 9">BN130099</strain>
    </source>
</reference>
<feature type="transmembrane region" description="Helical" evidence="6">
    <location>
        <begin position="209"/>
        <end position="231"/>
    </location>
</feature>
<dbReference type="Proteomes" id="UP000325003">
    <property type="component" value="Unassembled WGS sequence"/>
</dbReference>
<dbReference type="InterPro" id="IPR011701">
    <property type="entry name" value="MFS"/>
</dbReference>
<dbReference type="PANTHER" id="PTHR42688">
    <property type="entry name" value="CONSERVED PROTEIN"/>
    <property type="match status" value="1"/>
</dbReference>
<feature type="transmembrane region" description="Helical" evidence="6">
    <location>
        <begin position="331"/>
        <end position="354"/>
    </location>
</feature>
<feature type="transmembrane region" description="Helical" evidence="6">
    <location>
        <begin position="360"/>
        <end position="381"/>
    </location>
</feature>
<evidence type="ECO:0000256" key="6">
    <source>
        <dbReference type="SAM" id="Phobius"/>
    </source>
</evidence>
<evidence type="ECO:0000256" key="5">
    <source>
        <dbReference type="ARBA" id="ARBA00023136"/>
    </source>
</evidence>
<feature type="transmembrane region" description="Helical" evidence="6">
    <location>
        <begin position="270"/>
        <end position="287"/>
    </location>
</feature>
<evidence type="ECO:0000259" key="7">
    <source>
        <dbReference type="PROSITE" id="PS50850"/>
    </source>
</evidence>
<proteinExistence type="predicted"/>
<dbReference type="SUPFAM" id="SSF103473">
    <property type="entry name" value="MFS general substrate transporter"/>
    <property type="match status" value="1"/>
</dbReference>
<evidence type="ECO:0000313" key="8">
    <source>
        <dbReference type="EMBL" id="KAA1415538.1"/>
    </source>
</evidence>
<name>A0A5B1L5V0_9ACTN</name>
<gene>
    <name evidence="8" type="ORF">F0U44_20865</name>
</gene>
<accession>A0A5B1L5V0</accession>
<keyword evidence="5 6" id="KW-0472">Membrane</keyword>
<dbReference type="Gene3D" id="1.20.1250.20">
    <property type="entry name" value="MFS general substrate transporter like domains"/>
    <property type="match status" value="1"/>
</dbReference>
<comment type="subcellular location">
    <subcellularLocation>
        <location evidence="1">Cell membrane</location>
        <topology evidence="1">Multi-pass membrane protein</topology>
    </subcellularLocation>
</comment>
<reference evidence="8 9" key="2">
    <citation type="submission" date="2019-09" db="EMBL/GenBank/DDBJ databases">
        <authorList>
            <person name="Jin C."/>
        </authorList>
    </citation>
    <scope>NUCLEOTIDE SEQUENCE [LARGE SCALE GENOMIC DNA]</scope>
    <source>
        <strain evidence="8 9">BN130099</strain>
    </source>
</reference>
<dbReference type="GO" id="GO:0022857">
    <property type="term" value="F:transmembrane transporter activity"/>
    <property type="evidence" value="ECO:0007669"/>
    <property type="project" value="InterPro"/>
</dbReference>
<keyword evidence="3 6" id="KW-0812">Transmembrane</keyword>
<evidence type="ECO:0000256" key="4">
    <source>
        <dbReference type="ARBA" id="ARBA00022989"/>
    </source>
</evidence>
<sequence length="402" mass="40498">MAADMVYEGMRATAGPFLGTLGASAFTVGLVTGAGEAVALMLRLATGAWADHSGRHWRLTVIGYGMTAVCVPLLAVTPFIGGIGLAAASALILLERTGKAVRSPSKSALLARMATATGRGKGFAVHKAMDQVGAFGGPLLLAGSAALTGVLWPGYALLAIPGAAAMLLLAQLRRRVPSVAEPDPEDGPEPARGATGGLRASLGVDLPGTFHLFSLSAALTTAGLMTFGVISYRFVDIGLISLAAVPLVYALAMAVEAVAALATGGLFDRWGGRVLLGVPFLVAAVPLCVFADQLWLVLVGVVVWGVAYGIQDSTVKAYVADLVPARRRATAYGVFAAVQGVGALVGGGVAGALVTHHVGLLAVLVGVVQALAIILLAVTVVRQPGARPPAPAAAGPSPTSPR</sequence>
<dbReference type="InterPro" id="IPR036259">
    <property type="entry name" value="MFS_trans_sf"/>
</dbReference>
<dbReference type="PANTHER" id="PTHR42688:SF1">
    <property type="entry name" value="BLR5212 PROTEIN"/>
    <property type="match status" value="1"/>
</dbReference>
<keyword evidence="4 6" id="KW-1133">Transmembrane helix</keyword>
<keyword evidence="9" id="KW-1185">Reference proteome</keyword>
<feature type="domain" description="Major facilitator superfamily (MFS) profile" evidence="7">
    <location>
        <begin position="1"/>
        <end position="384"/>
    </location>
</feature>
<evidence type="ECO:0000256" key="2">
    <source>
        <dbReference type="ARBA" id="ARBA00022475"/>
    </source>
</evidence>
<dbReference type="GO" id="GO:0005886">
    <property type="term" value="C:plasma membrane"/>
    <property type="evidence" value="ECO:0007669"/>
    <property type="project" value="UniProtKB-SubCell"/>
</dbReference>
<feature type="transmembrane region" description="Helical" evidence="6">
    <location>
        <begin position="61"/>
        <end position="94"/>
    </location>
</feature>
<dbReference type="InterPro" id="IPR020846">
    <property type="entry name" value="MFS_dom"/>
</dbReference>
<keyword evidence="2" id="KW-1003">Cell membrane</keyword>
<organism evidence="8 9">
    <name type="scientific">Nocardioides humilatus</name>
    <dbReference type="NCBI Taxonomy" id="2607660"/>
    <lineage>
        <taxon>Bacteria</taxon>
        <taxon>Bacillati</taxon>
        <taxon>Actinomycetota</taxon>
        <taxon>Actinomycetes</taxon>
        <taxon>Propionibacteriales</taxon>
        <taxon>Nocardioidaceae</taxon>
        <taxon>Nocardioides</taxon>
    </lineage>
</organism>
<dbReference type="AlphaFoldDB" id="A0A5B1L5V0"/>
<dbReference type="EMBL" id="VUJV01000009">
    <property type="protein sequence ID" value="KAA1415538.1"/>
    <property type="molecule type" value="Genomic_DNA"/>
</dbReference>
<evidence type="ECO:0000256" key="3">
    <source>
        <dbReference type="ARBA" id="ARBA00022692"/>
    </source>
</evidence>
<dbReference type="PROSITE" id="PS50850">
    <property type="entry name" value="MFS"/>
    <property type="match status" value="1"/>
</dbReference>
<dbReference type="Pfam" id="PF07690">
    <property type="entry name" value="MFS_1"/>
    <property type="match status" value="1"/>
</dbReference>
<dbReference type="CDD" id="cd17370">
    <property type="entry name" value="MFS_MJ1317_like"/>
    <property type="match status" value="1"/>
</dbReference>
<protein>
    <submittedName>
        <fullName evidence="8">MFS transporter</fullName>
    </submittedName>
</protein>
<comment type="caution">
    <text evidence="8">The sequence shown here is derived from an EMBL/GenBank/DDBJ whole genome shotgun (WGS) entry which is preliminary data.</text>
</comment>
<feature type="transmembrane region" description="Helical" evidence="6">
    <location>
        <begin position="20"/>
        <end position="40"/>
    </location>
</feature>
<evidence type="ECO:0000313" key="9">
    <source>
        <dbReference type="Proteomes" id="UP000325003"/>
    </source>
</evidence>
<evidence type="ECO:0000256" key="1">
    <source>
        <dbReference type="ARBA" id="ARBA00004651"/>
    </source>
</evidence>